<dbReference type="InterPro" id="IPR038501">
    <property type="entry name" value="Spore_GerAC_C_sf"/>
</dbReference>
<evidence type="ECO:0000313" key="2">
    <source>
        <dbReference type="EMBL" id="MBB6731365.1"/>
    </source>
</evidence>
<feature type="domain" description="Spore germination GerAC-like C-terminal" evidence="1">
    <location>
        <begin position="3"/>
        <end position="40"/>
    </location>
</feature>
<organism evidence="2 3">
    <name type="scientific">Cohnella zeiphila</name>
    <dbReference type="NCBI Taxonomy" id="2761120"/>
    <lineage>
        <taxon>Bacteria</taxon>
        <taxon>Bacillati</taxon>
        <taxon>Bacillota</taxon>
        <taxon>Bacilli</taxon>
        <taxon>Bacillales</taxon>
        <taxon>Paenibacillaceae</taxon>
        <taxon>Cohnella</taxon>
    </lineage>
</organism>
<comment type="caution">
    <text evidence="2">The sequence shown here is derived from an EMBL/GenBank/DDBJ whole genome shotgun (WGS) entry which is preliminary data.</text>
</comment>
<evidence type="ECO:0000313" key="3">
    <source>
        <dbReference type="Proteomes" id="UP000564644"/>
    </source>
</evidence>
<accession>A0A7X0VVF7</accession>
<name>A0A7X0VVF7_9BACL</name>
<dbReference type="Pfam" id="PF05504">
    <property type="entry name" value="Spore_GerAC"/>
    <property type="match status" value="1"/>
</dbReference>
<evidence type="ECO:0000259" key="1">
    <source>
        <dbReference type="Pfam" id="PF05504"/>
    </source>
</evidence>
<dbReference type="InterPro" id="IPR046953">
    <property type="entry name" value="Spore_GerAC-like_C"/>
</dbReference>
<keyword evidence="3" id="KW-1185">Reference proteome</keyword>
<sequence>MSFRKNIKRIIEQTKHAHSDIFGFGEYVRAKKPSYWRKYVNSMKHNITSKETANKIGGSFAKTPKEVEGHMILRLPCPSGRRGRTARESVWAYFHVI</sequence>
<dbReference type="AlphaFoldDB" id="A0A7X0VVF7"/>
<gene>
    <name evidence="2" type="ORF">H7C18_10655</name>
</gene>
<dbReference type="EMBL" id="JACJVO010000011">
    <property type="protein sequence ID" value="MBB6731365.1"/>
    <property type="molecule type" value="Genomic_DNA"/>
</dbReference>
<dbReference type="Gene3D" id="3.30.300.210">
    <property type="entry name" value="Nutrient germinant receptor protein C, domain 3"/>
    <property type="match status" value="1"/>
</dbReference>
<proteinExistence type="predicted"/>
<protein>
    <recommendedName>
        <fullName evidence="1">Spore germination GerAC-like C-terminal domain-containing protein</fullName>
    </recommendedName>
</protein>
<reference evidence="2 3" key="1">
    <citation type="submission" date="2020-08" db="EMBL/GenBank/DDBJ databases">
        <title>Cohnella phylogeny.</title>
        <authorList>
            <person name="Dunlap C."/>
        </authorList>
    </citation>
    <scope>NUCLEOTIDE SEQUENCE [LARGE SCALE GENOMIC DNA]</scope>
    <source>
        <strain evidence="2 3">CBP 2801</strain>
    </source>
</reference>
<dbReference type="Proteomes" id="UP000564644">
    <property type="component" value="Unassembled WGS sequence"/>
</dbReference>